<keyword evidence="1" id="KW-0067">ATP-binding</keyword>
<dbReference type="GO" id="GO:0005524">
    <property type="term" value="F:ATP binding"/>
    <property type="evidence" value="ECO:0007669"/>
    <property type="project" value="UniProtKB-KW"/>
</dbReference>
<organism evidence="1 2">
    <name type="scientific">Scytonema tolypothrichoides VB-61278_2</name>
    <dbReference type="NCBI Taxonomy" id="3232314"/>
    <lineage>
        <taxon>Bacteria</taxon>
        <taxon>Bacillati</taxon>
        <taxon>Cyanobacteriota</taxon>
        <taxon>Cyanophyceae</taxon>
        <taxon>Nostocales</taxon>
        <taxon>Scytonemataceae</taxon>
        <taxon>Scytonema</taxon>
    </lineage>
</organism>
<evidence type="ECO:0000313" key="2">
    <source>
        <dbReference type="Proteomes" id="UP001628874"/>
    </source>
</evidence>
<keyword evidence="2" id="KW-1185">Reference proteome</keyword>
<dbReference type="Pfam" id="PF10923">
    <property type="entry name" value="BrxC_BrxD"/>
    <property type="match status" value="1"/>
</dbReference>
<comment type="caution">
    <text evidence="1">The sequence shown here is derived from an EMBL/GenBank/DDBJ whole genome shotgun (WGS) entry which is preliminary data.</text>
</comment>
<gene>
    <name evidence="1" type="ORF">AB0759_08985</name>
</gene>
<name>A0ABW8WIF0_9CYAN</name>
<dbReference type="InterPro" id="IPR021228">
    <property type="entry name" value="BrxD"/>
</dbReference>
<proteinExistence type="predicted"/>
<sequence length="48" mass="5672">MAISKRDIEHIFERLRSGVVPERGLEAFAVGIDKQRTEIHRQFQKSYK</sequence>
<dbReference type="EMBL" id="JBFQGM010000003">
    <property type="protein sequence ID" value="MFL9460762.1"/>
    <property type="molecule type" value="Genomic_DNA"/>
</dbReference>
<keyword evidence="1" id="KW-0547">Nucleotide-binding</keyword>
<dbReference type="Proteomes" id="UP001628874">
    <property type="component" value="Unassembled WGS sequence"/>
</dbReference>
<dbReference type="RefSeq" id="WP_237265937.1">
    <property type="nucleotide sequence ID" value="NZ_JBFQGM010000003.1"/>
</dbReference>
<evidence type="ECO:0000313" key="1">
    <source>
        <dbReference type="EMBL" id="MFL9460762.1"/>
    </source>
</evidence>
<accession>A0ABW8WIF0</accession>
<reference evidence="1 2" key="1">
    <citation type="submission" date="2024-07" db="EMBL/GenBank/DDBJ databases">
        <authorList>
            <person name="Tripathy S."/>
        </authorList>
    </citation>
    <scope>NUCLEOTIDE SEQUENCE [LARGE SCALE GENOMIC DNA]</scope>
    <source>
        <strain evidence="1 2">VB-61278_2</strain>
    </source>
</reference>
<protein>
    <submittedName>
        <fullName evidence="1">BREX system ATP-binding domain-containing protein</fullName>
    </submittedName>
</protein>